<dbReference type="Gene3D" id="2.60.120.600">
    <property type="entry name" value="Domain of unknown function DUF1214, C-terminal domain"/>
    <property type="match status" value="1"/>
</dbReference>
<dbReference type="InterPro" id="IPR037050">
    <property type="entry name" value="DUF1254_sf"/>
</dbReference>
<accession>A0ABY3QYZ1</accession>
<feature type="chain" id="PRO_5045267358" evidence="1">
    <location>
        <begin position="23"/>
        <end position="343"/>
    </location>
</feature>
<name>A0ABY3QYZ1_9BRAD</name>
<dbReference type="SUPFAM" id="SSF160935">
    <property type="entry name" value="VPA0735-like"/>
    <property type="match status" value="1"/>
</dbReference>
<evidence type="ECO:0000256" key="1">
    <source>
        <dbReference type="SAM" id="SignalP"/>
    </source>
</evidence>
<dbReference type="PANTHER" id="PTHR36509">
    <property type="entry name" value="BLL3101 PROTEIN"/>
    <property type="match status" value="1"/>
</dbReference>
<dbReference type="Pfam" id="PF06863">
    <property type="entry name" value="DUF1254"/>
    <property type="match status" value="1"/>
</dbReference>
<evidence type="ECO:0000313" key="4">
    <source>
        <dbReference type="EMBL" id="UFW91262.1"/>
    </source>
</evidence>
<organism evidence="4 5">
    <name type="scientific">Bradyrhizobium barranii</name>
    <dbReference type="NCBI Taxonomy" id="2992140"/>
    <lineage>
        <taxon>Bacteria</taxon>
        <taxon>Pseudomonadati</taxon>
        <taxon>Pseudomonadota</taxon>
        <taxon>Alphaproteobacteria</taxon>
        <taxon>Hyphomicrobiales</taxon>
        <taxon>Nitrobacteraceae</taxon>
        <taxon>Bradyrhizobium</taxon>
    </lineage>
</organism>
<evidence type="ECO:0000313" key="5">
    <source>
        <dbReference type="Proteomes" id="UP001430990"/>
    </source>
</evidence>
<dbReference type="Pfam" id="PF06742">
    <property type="entry name" value="DUF1214"/>
    <property type="match status" value="1"/>
</dbReference>
<gene>
    <name evidence="4" type="ORF">BjapCC829_23230</name>
</gene>
<dbReference type="RefSeq" id="WP_231145288.1">
    <property type="nucleotide sequence ID" value="NZ_CP088100.1"/>
</dbReference>
<dbReference type="EMBL" id="CP088100">
    <property type="protein sequence ID" value="UFW91262.1"/>
    <property type="molecule type" value="Genomic_DNA"/>
</dbReference>
<sequence length="343" mass="37793">MKLRYVFWGLQGILICTGAALAQVSNTIPVTVDNFIRAESDLYLSVVAIKEGGFGRFEHHRELSPIDAQTIVRMNRDTLYSAAVFDLDAGPVTVTLPDAGKRFMSLQLISQDEYSPPALYGAGKHTITKRQIGTRYVLVGVRTLVDPNDAADVKKVHALQDAIKVDQPGGPGTFEVPKWDPVSQKKVRDALIVLATTLTDTSRSFGTKDQVDPVQRLISAAATWGGNPRKDAIYLNYTPPKNDGNSIYKLSVKDVPIDGFWSISLYNADGYYQKNPYEAYSLNNITSKKNADGSVSVQFGGCDGTIPNCLPIMSGWSYTVRLYRPRPEILNGKWKFPEPQPAS</sequence>
<dbReference type="InterPro" id="IPR037049">
    <property type="entry name" value="DUF1214_C_sf"/>
</dbReference>
<dbReference type="PANTHER" id="PTHR36509:SF2">
    <property type="entry name" value="BLL3101 PROTEIN"/>
    <property type="match status" value="1"/>
</dbReference>
<feature type="domain" description="DUF1214" evidence="2">
    <location>
        <begin position="243"/>
        <end position="326"/>
    </location>
</feature>
<dbReference type="Proteomes" id="UP001430990">
    <property type="component" value="Chromosome"/>
</dbReference>
<keyword evidence="5" id="KW-1185">Reference proteome</keyword>
<evidence type="ECO:0000259" key="2">
    <source>
        <dbReference type="Pfam" id="PF06742"/>
    </source>
</evidence>
<dbReference type="Gene3D" id="2.60.40.1610">
    <property type="entry name" value="Domain of unknown function DUF1254"/>
    <property type="match status" value="1"/>
</dbReference>
<feature type="signal peptide" evidence="1">
    <location>
        <begin position="1"/>
        <end position="22"/>
    </location>
</feature>
<keyword evidence="1" id="KW-0732">Signal</keyword>
<evidence type="ECO:0000259" key="3">
    <source>
        <dbReference type="Pfam" id="PF06863"/>
    </source>
</evidence>
<dbReference type="InterPro" id="IPR010621">
    <property type="entry name" value="DUF1214"/>
</dbReference>
<reference evidence="4" key="1">
    <citation type="submission" date="2021-11" db="EMBL/GenBank/DDBJ databases">
        <title>Australian commercial rhizobial inoculants.</title>
        <authorList>
            <person name="Kohlmeier M.G."/>
            <person name="O'Hara G.W."/>
            <person name="Colombi E."/>
            <person name="Ramsay J.P."/>
            <person name="Terpolilli J."/>
        </authorList>
    </citation>
    <scope>NUCLEOTIDE SEQUENCE</scope>
    <source>
        <strain evidence="4">CC829</strain>
    </source>
</reference>
<protein>
    <submittedName>
        <fullName evidence="4">DUF1254 domain-containing protein</fullName>
    </submittedName>
</protein>
<feature type="domain" description="DUF1254" evidence="3">
    <location>
        <begin position="55"/>
        <end position="110"/>
    </location>
</feature>
<proteinExistence type="predicted"/>
<dbReference type="InterPro" id="IPR010679">
    <property type="entry name" value="DUF1254"/>
</dbReference>